<dbReference type="Gene3D" id="3.30.450.30">
    <property type="entry name" value="Dynein light chain 2a, cytoplasmic"/>
    <property type="match status" value="1"/>
</dbReference>
<dbReference type="EMBL" id="RFFI01000068">
    <property type="protein sequence ID" value="RMI08893.1"/>
    <property type="molecule type" value="Genomic_DNA"/>
</dbReference>
<proteinExistence type="predicted"/>
<sequence length="146" mass="15303">MTDPTRPTPRTARTTEEDATPVIIRQNAQQVAASLRHSVAGVRRVTLVQRDGTPFSDDGPEHTRDHFAALVIAGVEMAHHTAAGAELTGLATFTVKTDDGAVVATPVGDRFALAVVVDPGVNLVLLQRAMAPQVEHLLALDGGAVA</sequence>
<reference evidence="2 3" key="1">
    <citation type="submission" date="2018-10" db="EMBL/GenBank/DDBJ databases">
        <title>Isolation, diversity and antifungal activity of actinobacteria from wheat.</title>
        <authorList>
            <person name="Han C."/>
        </authorList>
    </citation>
    <scope>NUCLEOTIDE SEQUENCE [LARGE SCALE GENOMIC DNA]</scope>
    <source>
        <strain evidence="2 3">NEAU-YY56</strain>
    </source>
</reference>
<organism evidence="2 3">
    <name type="scientific">Cellulomonas triticagri</name>
    <dbReference type="NCBI Taxonomy" id="2483352"/>
    <lineage>
        <taxon>Bacteria</taxon>
        <taxon>Bacillati</taxon>
        <taxon>Actinomycetota</taxon>
        <taxon>Actinomycetes</taxon>
        <taxon>Micrococcales</taxon>
        <taxon>Cellulomonadaceae</taxon>
        <taxon>Cellulomonas</taxon>
    </lineage>
</organism>
<accession>A0A3M2JBJ6</accession>
<dbReference type="InterPro" id="IPR004942">
    <property type="entry name" value="Roadblock/LAMTOR2_dom"/>
</dbReference>
<protein>
    <submittedName>
        <fullName evidence="2">Dynein regulation protein LC7</fullName>
    </submittedName>
</protein>
<dbReference type="Pfam" id="PF03259">
    <property type="entry name" value="Robl_LC7"/>
    <property type="match status" value="1"/>
</dbReference>
<comment type="caution">
    <text evidence="2">The sequence shown here is derived from an EMBL/GenBank/DDBJ whole genome shotgun (WGS) entry which is preliminary data.</text>
</comment>
<evidence type="ECO:0000259" key="1">
    <source>
        <dbReference type="SMART" id="SM00960"/>
    </source>
</evidence>
<name>A0A3M2JBJ6_9CELL</name>
<dbReference type="SUPFAM" id="SSF103196">
    <property type="entry name" value="Roadblock/LC7 domain"/>
    <property type="match status" value="1"/>
</dbReference>
<evidence type="ECO:0000313" key="2">
    <source>
        <dbReference type="EMBL" id="RMI08893.1"/>
    </source>
</evidence>
<evidence type="ECO:0000313" key="3">
    <source>
        <dbReference type="Proteomes" id="UP000269289"/>
    </source>
</evidence>
<keyword evidence="3" id="KW-1185">Reference proteome</keyword>
<dbReference type="Proteomes" id="UP000269289">
    <property type="component" value="Unassembled WGS sequence"/>
</dbReference>
<dbReference type="AlphaFoldDB" id="A0A3M2JBJ6"/>
<gene>
    <name evidence="2" type="ORF">EBM89_12675</name>
</gene>
<feature type="domain" description="Roadblock/LAMTOR2" evidence="1">
    <location>
        <begin position="28"/>
        <end position="117"/>
    </location>
</feature>
<dbReference type="SMART" id="SM00960">
    <property type="entry name" value="Robl_LC7"/>
    <property type="match status" value="1"/>
</dbReference>